<evidence type="ECO:0000313" key="1">
    <source>
        <dbReference type="EMBL" id="BBN99152.1"/>
    </source>
</evidence>
<evidence type="ECO:0000313" key="2">
    <source>
        <dbReference type="Proteomes" id="UP000326951"/>
    </source>
</evidence>
<dbReference type="EMBL" id="AP021853">
    <property type="protein sequence ID" value="BBN99152.1"/>
    <property type="molecule type" value="Genomic_DNA"/>
</dbReference>
<dbReference type="Proteomes" id="UP000326951">
    <property type="component" value="Chromosome"/>
</dbReference>
<gene>
    <name evidence="1" type="ORF">St703_18570</name>
</gene>
<proteinExistence type="predicted"/>
<reference evidence="1 2" key="1">
    <citation type="submission" date="2019-09" db="EMBL/GenBank/DDBJ databases">
        <title>Complete genome sequence of Sporolactobacillus terrae 70-3.</title>
        <authorList>
            <person name="Tanaka N."/>
            <person name="Shiwa Y."/>
            <person name="Fujita N."/>
            <person name="Tanasupawat S."/>
        </authorList>
    </citation>
    <scope>NUCLEOTIDE SEQUENCE [LARGE SCALE GENOMIC DNA]</scope>
    <source>
        <strain evidence="1 2">70-3</strain>
    </source>
</reference>
<accession>A0A5K7WXY1</accession>
<organism evidence="1 2">
    <name type="scientific">Sporolactobacillus terrae</name>
    <dbReference type="NCBI Taxonomy" id="269673"/>
    <lineage>
        <taxon>Bacteria</taxon>
        <taxon>Bacillati</taxon>
        <taxon>Bacillota</taxon>
        <taxon>Bacilli</taxon>
        <taxon>Bacillales</taxon>
        <taxon>Sporolactobacillaceae</taxon>
        <taxon>Sporolactobacillus</taxon>
    </lineage>
</organism>
<name>A0A5K7WXY1_9BACL</name>
<sequence>MKYNEEEFFKDLRRVFVKHGVLQLATTDTPIGFQGNTCEGTFYAKNTLTRLDKPDWYVHQDKYLNTINEKHE</sequence>
<dbReference type="RefSeq" id="WP_152080538.1">
    <property type="nucleotide sequence ID" value="NZ_AP021853.1"/>
</dbReference>
<dbReference type="AlphaFoldDB" id="A0A5K7WXY1"/>
<protein>
    <submittedName>
        <fullName evidence="1">Uncharacterized protein</fullName>
    </submittedName>
</protein>